<gene>
    <name evidence="6" type="ORF">UFOPK3674_00055</name>
</gene>
<organism evidence="6">
    <name type="scientific">freshwater metagenome</name>
    <dbReference type="NCBI Taxonomy" id="449393"/>
    <lineage>
        <taxon>unclassified sequences</taxon>
        <taxon>metagenomes</taxon>
        <taxon>ecological metagenomes</taxon>
    </lineage>
</organism>
<sequence>MASTPELWAVQLGRLPYSEGLALQERVRSARGTGAIPDTLLLLEHDPVYTRGRRTDPSELPFPEAWYAERGIAIVDVRRGGRATYHGPGQLTGYPIVHTTDVLEHVRGMERAISSALAQEGVTAAGRPQDGPDFTGVWVDGERKIASIGVHVRQGITTHGFAINVENDLTPFEWIVPCGLQVRMTSLEVERGRPGGMACMRRRMAHAYAVERGLRLRLVTPEALERSLAAADVAHTVGA</sequence>
<dbReference type="UniPathway" id="UPA00538">
    <property type="reaction ID" value="UER00592"/>
</dbReference>
<dbReference type="CDD" id="cd16444">
    <property type="entry name" value="LipB"/>
    <property type="match status" value="1"/>
</dbReference>
<dbReference type="SUPFAM" id="SSF55681">
    <property type="entry name" value="Class II aaRS and biotin synthetases"/>
    <property type="match status" value="1"/>
</dbReference>
<dbReference type="EC" id="2.3.1.181" evidence="2"/>
<dbReference type="AlphaFoldDB" id="A0A6J7HBZ0"/>
<dbReference type="HAMAP" id="MF_00013">
    <property type="entry name" value="LipB"/>
    <property type="match status" value="1"/>
</dbReference>
<accession>A0A6J7HBZ0</accession>
<dbReference type="EMBL" id="CAFBMX010000001">
    <property type="protein sequence ID" value="CAB4913269.1"/>
    <property type="molecule type" value="Genomic_DNA"/>
</dbReference>
<dbReference type="PROSITE" id="PS51733">
    <property type="entry name" value="BPL_LPL_CATALYTIC"/>
    <property type="match status" value="1"/>
</dbReference>
<reference evidence="6" key="1">
    <citation type="submission" date="2020-05" db="EMBL/GenBank/DDBJ databases">
        <authorList>
            <person name="Chiriac C."/>
            <person name="Salcher M."/>
            <person name="Ghai R."/>
            <person name="Kavagutti S V."/>
        </authorList>
    </citation>
    <scope>NUCLEOTIDE SEQUENCE</scope>
</reference>
<dbReference type="NCBIfam" id="NF010925">
    <property type="entry name" value="PRK14345.1"/>
    <property type="match status" value="1"/>
</dbReference>
<name>A0A6J7HBZ0_9ZZZZ</name>
<dbReference type="PANTHER" id="PTHR10993:SF7">
    <property type="entry name" value="LIPOYLTRANSFERASE 2, MITOCHONDRIAL-RELATED"/>
    <property type="match status" value="1"/>
</dbReference>
<dbReference type="InterPro" id="IPR045864">
    <property type="entry name" value="aa-tRNA-synth_II/BPL/LPL"/>
</dbReference>
<dbReference type="PIRSF" id="PIRSF016262">
    <property type="entry name" value="LPLase"/>
    <property type="match status" value="1"/>
</dbReference>
<keyword evidence="4" id="KW-0012">Acyltransferase</keyword>
<dbReference type="PANTHER" id="PTHR10993">
    <property type="entry name" value="OCTANOYLTRANSFERASE"/>
    <property type="match status" value="1"/>
</dbReference>
<evidence type="ECO:0000256" key="3">
    <source>
        <dbReference type="ARBA" id="ARBA00022679"/>
    </source>
</evidence>
<dbReference type="GO" id="GO:0033819">
    <property type="term" value="F:lipoyl(octanoyl) transferase activity"/>
    <property type="evidence" value="ECO:0007669"/>
    <property type="project" value="UniProtKB-EC"/>
</dbReference>
<protein>
    <recommendedName>
        <fullName evidence="2">lipoyl(octanoyl) transferase</fullName>
        <ecNumber evidence="2">2.3.1.181</ecNumber>
    </recommendedName>
</protein>
<proteinExistence type="inferred from homology"/>
<evidence type="ECO:0000256" key="2">
    <source>
        <dbReference type="ARBA" id="ARBA00012334"/>
    </source>
</evidence>
<dbReference type="InterPro" id="IPR020605">
    <property type="entry name" value="Octanoyltransferase_CS"/>
</dbReference>
<dbReference type="InterPro" id="IPR004143">
    <property type="entry name" value="BPL_LPL_catalytic"/>
</dbReference>
<comment type="pathway">
    <text evidence="1">Protein modification; protein lipoylation via endogenous pathway; protein N(6)-(lipoyl)lysine from octanoyl-[acyl-carrier-protein]: step 1/2.</text>
</comment>
<keyword evidence="3" id="KW-0808">Transferase</keyword>
<dbReference type="PROSITE" id="PS01313">
    <property type="entry name" value="LIPB"/>
    <property type="match status" value="1"/>
</dbReference>
<dbReference type="Pfam" id="PF21948">
    <property type="entry name" value="LplA-B_cat"/>
    <property type="match status" value="1"/>
</dbReference>
<dbReference type="Gene3D" id="3.30.930.10">
    <property type="entry name" value="Bira Bifunctional Protein, Domain 2"/>
    <property type="match status" value="1"/>
</dbReference>
<dbReference type="GO" id="GO:0009249">
    <property type="term" value="P:protein lipoylation"/>
    <property type="evidence" value="ECO:0007669"/>
    <property type="project" value="InterPro"/>
</dbReference>
<dbReference type="NCBIfam" id="TIGR00214">
    <property type="entry name" value="lipB"/>
    <property type="match status" value="1"/>
</dbReference>
<evidence type="ECO:0000256" key="1">
    <source>
        <dbReference type="ARBA" id="ARBA00004821"/>
    </source>
</evidence>
<feature type="domain" description="BPL/LPL catalytic" evidence="5">
    <location>
        <begin position="34"/>
        <end position="216"/>
    </location>
</feature>
<dbReference type="InterPro" id="IPR000544">
    <property type="entry name" value="Octanoyltransferase"/>
</dbReference>
<evidence type="ECO:0000259" key="5">
    <source>
        <dbReference type="PROSITE" id="PS51733"/>
    </source>
</evidence>
<evidence type="ECO:0000313" key="6">
    <source>
        <dbReference type="EMBL" id="CAB4913269.1"/>
    </source>
</evidence>
<evidence type="ECO:0000256" key="4">
    <source>
        <dbReference type="ARBA" id="ARBA00023315"/>
    </source>
</evidence>